<name>A0A8K0GCF5_IGNLU</name>
<organism evidence="2 3">
    <name type="scientific">Ignelater luminosus</name>
    <name type="common">Cucubano</name>
    <name type="synonym">Pyrophorus luminosus</name>
    <dbReference type="NCBI Taxonomy" id="2038154"/>
    <lineage>
        <taxon>Eukaryota</taxon>
        <taxon>Metazoa</taxon>
        <taxon>Ecdysozoa</taxon>
        <taxon>Arthropoda</taxon>
        <taxon>Hexapoda</taxon>
        <taxon>Insecta</taxon>
        <taxon>Pterygota</taxon>
        <taxon>Neoptera</taxon>
        <taxon>Endopterygota</taxon>
        <taxon>Coleoptera</taxon>
        <taxon>Polyphaga</taxon>
        <taxon>Elateriformia</taxon>
        <taxon>Elateroidea</taxon>
        <taxon>Elateridae</taxon>
        <taxon>Agrypninae</taxon>
        <taxon>Pyrophorini</taxon>
        <taxon>Ignelater</taxon>
    </lineage>
</organism>
<comment type="caution">
    <text evidence="2">The sequence shown here is derived from an EMBL/GenBank/DDBJ whole genome shotgun (WGS) entry which is preliminary data.</text>
</comment>
<evidence type="ECO:0000313" key="3">
    <source>
        <dbReference type="Proteomes" id="UP000801492"/>
    </source>
</evidence>
<dbReference type="Proteomes" id="UP000801492">
    <property type="component" value="Unassembled WGS sequence"/>
</dbReference>
<accession>A0A8K0GCF5</accession>
<feature type="region of interest" description="Disordered" evidence="1">
    <location>
        <begin position="72"/>
        <end position="128"/>
    </location>
</feature>
<sequence length="128" mass="14178">VGMCRVKMKLPLQPTGQMKTSTVAEKDLFFNQLRETTNEYRGNVMTMKDLNGRVGSNHVGYEEVVGKYGESTKLDTEEIKPQQITGYGDRGQNPKGSSKKRHHPQLCRSEAPIGEGGAKPAKMVRAPD</sequence>
<feature type="non-terminal residue" evidence="2">
    <location>
        <position position="128"/>
    </location>
</feature>
<evidence type="ECO:0000313" key="2">
    <source>
        <dbReference type="EMBL" id="KAF2896742.1"/>
    </source>
</evidence>
<proteinExistence type="predicted"/>
<reference evidence="2" key="1">
    <citation type="submission" date="2019-08" db="EMBL/GenBank/DDBJ databases">
        <title>The genome of the North American firefly Photinus pyralis.</title>
        <authorList>
            <consortium name="Photinus pyralis genome working group"/>
            <person name="Fallon T.R."/>
            <person name="Sander Lower S.E."/>
            <person name="Weng J.-K."/>
        </authorList>
    </citation>
    <scope>NUCLEOTIDE SEQUENCE</scope>
    <source>
        <strain evidence="2">TRF0915ILg1</strain>
        <tissue evidence="2">Whole body</tissue>
    </source>
</reference>
<dbReference type="EMBL" id="VTPC01004779">
    <property type="protein sequence ID" value="KAF2896742.1"/>
    <property type="molecule type" value="Genomic_DNA"/>
</dbReference>
<gene>
    <name evidence="2" type="ORF">ILUMI_09433</name>
</gene>
<keyword evidence="3" id="KW-1185">Reference proteome</keyword>
<evidence type="ECO:0000256" key="1">
    <source>
        <dbReference type="SAM" id="MobiDB-lite"/>
    </source>
</evidence>
<dbReference type="AlphaFoldDB" id="A0A8K0GCF5"/>
<protein>
    <submittedName>
        <fullName evidence="2">Uncharacterized protein</fullName>
    </submittedName>
</protein>